<keyword evidence="2" id="KW-1185">Reference proteome</keyword>
<evidence type="ECO:0000313" key="2">
    <source>
        <dbReference type="Proteomes" id="UP001364617"/>
    </source>
</evidence>
<dbReference type="AlphaFoldDB" id="A0AAN9D7I4"/>
<accession>A0AAN9D7I4</accession>
<protein>
    <submittedName>
        <fullName evidence="1">Uncharacterized protein</fullName>
    </submittedName>
</protein>
<reference evidence="1 2" key="1">
    <citation type="submission" date="2024-02" db="EMBL/GenBank/DDBJ databases">
        <title>Chromosome-level genome assembly of the Eurasian Minnow (Phoxinus phoxinus).</title>
        <authorList>
            <person name="Oriowo T.O."/>
            <person name="Martin S."/>
            <person name="Stange M."/>
            <person name="Chrysostomakis Y."/>
            <person name="Brown T."/>
            <person name="Winkler S."/>
            <person name="Kukowka S."/>
            <person name="Myers E.W."/>
            <person name="Bohne A."/>
        </authorList>
    </citation>
    <scope>NUCLEOTIDE SEQUENCE [LARGE SCALE GENOMIC DNA]</scope>
    <source>
        <strain evidence="1">ZFMK-TIS-60720</strain>
        <tissue evidence="1">Whole Organism</tissue>
    </source>
</reference>
<dbReference type="EMBL" id="JAYKXH010000007">
    <property type="protein sequence ID" value="KAK7163457.1"/>
    <property type="molecule type" value="Genomic_DNA"/>
</dbReference>
<organism evidence="1 2">
    <name type="scientific">Phoxinus phoxinus</name>
    <name type="common">Eurasian minnow</name>
    <dbReference type="NCBI Taxonomy" id="58324"/>
    <lineage>
        <taxon>Eukaryota</taxon>
        <taxon>Metazoa</taxon>
        <taxon>Chordata</taxon>
        <taxon>Craniata</taxon>
        <taxon>Vertebrata</taxon>
        <taxon>Euteleostomi</taxon>
        <taxon>Actinopterygii</taxon>
        <taxon>Neopterygii</taxon>
        <taxon>Teleostei</taxon>
        <taxon>Ostariophysi</taxon>
        <taxon>Cypriniformes</taxon>
        <taxon>Leuciscidae</taxon>
        <taxon>Phoxininae</taxon>
        <taxon>Phoxinus</taxon>
    </lineage>
</organism>
<name>A0AAN9D7I4_9TELE</name>
<comment type="caution">
    <text evidence="1">The sequence shown here is derived from an EMBL/GenBank/DDBJ whole genome shotgun (WGS) entry which is preliminary data.</text>
</comment>
<evidence type="ECO:0000313" key="1">
    <source>
        <dbReference type="EMBL" id="KAK7163457.1"/>
    </source>
</evidence>
<dbReference type="Proteomes" id="UP001364617">
    <property type="component" value="Unassembled WGS sequence"/>
</dbReference>
<sequence>MGQKGSPGLLRGIFRGWSYLNSRRPETQFFTLPGQALKRESAGIMGTDRMGEPKGSTGDLTVRLGGPLTVRQEQDHQQVYFHRHQHRPLEKPRYFDHYCEPKENPSASRAVLNN</sequence>
<proteinExistence type="predicted"/>
<gene>
    <name evidence="1" type="ORF">R3I93_007496</name>
</gene>